<evidence type="ECO:0000259" key="3">
    <source>
        <dbReference type="PROSITE" id="PS51186"/>
    </source>
</evidence>
<dbReference type="Gene3D" id="3.40.630.30">
    <property type="match status" value="1"/>
</dbReference>
<protein>
    <submittedName>
        <fullName evidence="4">GNAT family N-acetyltransferase</fullName>
    </submittedName>
</protein>
<reference evidence="4 5" key="1">
    <citation type="submission" date="2019-03" db="EMBL/GenBank/DDBJ databases">
        <title>Draft genome sequences of novel Actinobacteria.</title>
        <authorList>
            <person name="Sahin N."/>
            <person name="Ay H."/>
            <person name="Saygin H."/>
        </authorList>
    </citation>
    <scope>NUCLEOTIDE SEQUENCE [LARGE SCALE GENOMIC DNA]</scope>
    <source>
        <strain evidence="4 5">JCM 13523</strain>
    </source>
</reference>
<keyword evidence="5" id="KW-1185">Reference proteome</keyword>
<proteinExistence type="predicted"/>
<gene>
    <name evidence="4" type="ORF">E1263_26790</name>
</gene>
<dbReference type="CDD" id="cd04301">
    <property type="entry name" value="NAT_SF"/>
    <property type="match status" value="1"/>
</dbReference>
<dbReference type="Pfam" id="PF24553">
    <property type="entry name" value="Rv0428c_C"/>
    <property type="match status" value="1"/>
</dbReference>
<dbReference type="PROSITE" id="PS51186">
    <property type="entry name" value="GNAT"/>
    <property type="match status" value="1"/>
</dbReference>
<name>A0A4R4Z8Z4_9ACTN</name>
<dbReference type="GO" id="GO:0016747">
    <property type="term" value="F:acyltransferase activity, transferring groups other than amino-acyl groups"/>
    <property type="evidence" value="ECO:0007669"/>
    <property type="project" value="InterPro"/>
</dbReference>
<dbReference type="InterPro" id="IPR056935">
    <property type="entry name" value="Rv0428c-like_C"/>
</dbReference>
<dbReference type="SUPFAM" id="SSF55729">
    <property type="entry name" value="Acyl-CoA N-acyltransferases (Nat)"/>
    <property type="match status" value="1"/>
</dbReference>
<evidence type="ECO:0000256" key="1">
    <source>
        <dbReference type="ARBA" id="ARBA00022679"/>
    </source>
</evidence>
<accession>A0A4R4Z8Z4</accession>
<dbReference type="AlphaFoldDB" id="A0A4R4Z8Z4"/>
<keyword evidence="1 4" id="KW-0808">Transferase</keyword>
<organism evidence="4 5">
    <name type="scientific">Kribbella antibiotica</name>
    <dbReference type="NCBI Taxonomy" id="190195"/>
    <lineage>
        <taxon>Bacteria</taxon>
        <taxon>Bacillati</taxon>
        <taxon>Actinomycetota</taxon>
        <taxon>Actinomycetes</taxon>
        <taxon>Propionibacteriales</taxon>
        <taxon>Kribbellaceae</taxon>
        <taxon>Kribbella</taxon>
    </lineage>
</organism>
<feature type="domain" description="N-acetyltransferase" evidence="3">
    <location>
        <begin position="55"/>
        <end position="200"/>
    </location>
</feature>
<dbReference type="InterPro" id="IPR016181">
    <property type="entry name" value="Acyl_CoA_acyltransferase"/>
</dbReference>
<sequence length="200" mass="21638">MPLRSVDVEQLFLTTAPGRPAAETPHLAPIRLGSPAAEQLQEQGWIDAHPGRSDVLVMHTTLDHVNALPPYEVQLAERPDDSWYGVAFEGPVPAPARIVLEGAPKAVFATISVDGWPAAVGRGSMTGHWLGIDAVRVLPDHRGNGLATAVVQALARWAGSQGGRRTYVEVLESNLPAVTAYERLGYVEAYRYRYLVSPSQ</sequence>
<dbReference type="Proteomes" id="UP000295124">
    <property type="component" value="Unassembled WGS sequence"/>
</dbReference>
<evidence type="ECO:0000313" key="5">
    <source>
        <dbReference type="Proteomes" id="UP000295124"/>
    </source>
</evidence>
<dbReference type="OrthoDB" id="9775595at2"/>
<keyword evidence="2" id="KW-0012">Acyltransferase</keyword>
<dbReference type="InterPro" id="IPR000182">
    <property type="entry name" value="GNAT_dom"/>
</dbReference>
<evidence type="ECO:0000256" key="2">
    <source>
        <dbReference type="ARBA" id="ARBA00023315"/>
    </source>
</evidence>
<evidence type="ECO:0000313" key="4">
    <source>
        <dbReference type="EMBL" id="TDD54693.1"/>
    </source>
</evidence>
<dbReference type="EMBL" id="SMKX01000092">
    <property type="protein sequence ID" value="TDD54693.1"/>
    <property type="molecule type" value="Genomic_DNA"/>
</dbReference>
<comment type="caution">
    <text evidence="4">The sequence shown here is derived from an EMBL/GenBank/DDBJ whole genome shotgun (WGS) entry which is preliminary data.</text>
</comment>
<dbReference type="PANTHER" id="PTHR43420">
    <property type="entry name" value="ACETYLTRANSFERASE"/>
    <property type="match status" value="1"/>
</dbReference>
<dbReference type="InterPro" id="IPR050680">
    <property type="entry name" value="YpeA/RimI_acetyltransf"/>
</dbReference>